<dbReference type="InterPro" id="IPR013784">
    <property type="entry name" value="Carb-bd-like_fold"/>
</dbReference>
<keyword evidence="9" id="KW-0406">Ion transport</keyword>
<evidence type="ECO:0000256" key="7">
    <source>
        <dbReference type="ARBA" id="ARBA00022729"/>
    </source>
</evidence>
<dbReference type="InterPro" id="IPR039426">
    <property type="entry name" value="TonB-dep_rcpt-like"/>
</dbReference>
<dbReference type="InterPro" id="IPR010105">
    <property type="entry name" value="TonB_sidphr_rcpt"/>
</dbReference>
<dbReference type="NCBIfam" id="TIGR01783">
    <property type="entry name" value="TonB-siderophor"/>
    <property type="match status" value="1"/>
</dbReference>
<evidence type="ECO:0000256" key="12">
    <source>
        <dbReference type="ARBA" id="ARBA00023170"/>
    </source>
</evidence>
<dbReference type="SUPFAM" id="SSF56935">
    <property type="entry name" value="Porins"/>
    <property type="match status" value="1"/>
</dbReference>
<evidence type="ECO:0000256" key="5">
    <source>
        <dbReference type="ARBA" id="ARBA00022496"/>
    </source>
</evidence>
<dbReference type="InterPro" id="IPR012910">
    <property type="entry name" value="Plug_dom"/>
</dbReference>
<keyword evidence="10 15" id="KW-0798">TonB box</keyword>
<comment type="caution">
    <text evidence="19">The sequence shown here is derived from an EMBL/GenBank/DDBJ whole genome shotgun (WGS) entry which is preliminary data.</text>
</comment>
<evidence type="ECO:0000256" key="4">
    <source>
        <dbReference type="ARBA" id="ARBA00022452"/>
    </source>
</evidence>
<reference evidence="20" key="1">
    <citation type="submission" date="2018-02" db="EMBL/GenBank/DDBJ databases">
        <title>Genome sequencing of Solimonas sp. HR-BB.</title>
        <authorList>
            <person name="Lee Y."/>
            <person name="Jeon C.O."/>
        </authorList>
    </citation>
    <scope>NUCLEOTIDE SEQUENCE [LARGE SCALE GENOMIC DNA]</scope>
    <source>
        <strain evidence="20">HR-U</strain>
    </source>
</reference>
<evidence type="ECO:0000259" key="18">
    <source>
        <dbReference type="Pfam" id="PF07715"/>
    </source>
</evidence>
<evidence type="ECO:0000256" key="8">
    <source>
        <dbReference type="ARBA" id="ARBA00023004"/>
    </source>
</evidence>
<evidence type="ECO:0000256" key="9">
    <source>
        <dbReference type="ARBA" id="ARBA00023065"/>
    </source>
</evidence>
<dbReference type="SUPFAM" id="SSF49452">
    <property type="entry name" value="Starch-binding domain-like"/>
    <property type="match status" value="1"/>
</dbReference>
<evidence type="ECO:0000256" key="15">
    <source>
        <dbReference type="RuleBase" id="RU003357"/>
    </source>
</evidence>
<dbReference type="InterPro" id="IPR037066">
    <property type="entry name" value="Plug_dom_sf"/>
</dbReference>
<dbReference type="EMBL" id="PTRA01000001">
    <property type="protein sequence ID" value="PQA60347.1"/>
    <property type="molecule type" value="Genomic_DNA"/>
</dbReference>
<keyword evidence="3 14" id="KW-0813">Transport</keyword>
<keyword evidence="7 16" id="KW-0732">Signal</keyword>
<evidence type="ECO:0000259" key="17">
    <source>
        <dbReference type="Pfam" id="PF00593"/>
    </source>
</evidence>
<dbReference type="Gene3D" id="2.170.130.10">
    <property type="entry name" value="TonB-dependent receptor, plug domain"/>
    <property type="match status" value="1"/>
</dbReference>
<keyword evidence="4 14" id="KW-1134">Transmembrane beta strand</keyword>
<dbReference type="InterPro" id="IPR036942">
    <property type="entry name" value="Beta-barrel_TonB_sf"/>
</dbReference>
<keyword evidence="13 14" id="KW-0998">Cell outer membrane</keyword>
<dbReference type="GO" id="GO:0009279">
    <property type="term" value="C:cell outer membrane"/>
    <property type="evidence" value="ECO:0007669"/>
    <property type="project" value="UniProtKB-SubCell"/>
</dbReference>
<keyword evidence="8" id="KW-0408">Iron</keyword>
<dbReference type="RefSeq" id="WP_104712539.1">
    <property type="nucleotide sequence ID" value="NZ_PTRA01000001.1"/>
</dbReference>
<sequence length="783" mass="86943">MRSLYTLIFLLLGFSGFAQTGQITGQVLTADGKAAENVSVGVKGRAIGTMSDHEGKFTIQKIKVGKYTLVASFVGLKSQEQSVEVTEGQTVNVSFMLQETSSQLDEVVVRSAQNPYHSNQVSSTLRINEPILETPQNIQVITGKVLQIQQVTTMNDGVIRNISGATRLEHWGDLYARINMRGSRASAFRNGMNVTSSWGPLTEDMSVVDHIEFVKGPAGFMMSNGEPAGMYNVVTKRPTGVTKGEASLLLGSYDMYRASADLDGKLSDKVWYRFNVMGQTKNSFRAYEFNNRYSIAPVISYKVDDRTTLTAEYIYQHVKMSDVGSYYSFAKAGYAVLPRDFTLLDPGLDPTYVDDHNLTLNVQHQLSKNWKLTAQASYFNYKQKGSSLWPATGTEPDSAGNLIRSVGIWDASNVSKFGQVFVNGEEQTGFIHHRILGGLDLGNKEYLADWGQSHILDSAGTFNVYRPTYGSPKYGYSQFDRSKSLAQRAGIYGTVTQTYTALYLQDELGFLDNRIRLTLAGRYTYVKDNAYNTFTTGKRFTPRVGLSISIDPQTTVYGLYDQTFVPQTGLIRNGGTVKPISGNNLEAGVKRDWFGGKWNTSLSVYRILKNNQLSPDPTNVANETYVLQLGQTQTEGIEFDLKGEILPGLSLVANYALTDSKITKQTSEANVGDKVAGYAKHVANAWLSYQAPKGVLKGLGLSAGFSYQGDRTTWSWFAANQRALPNYFRLDGGVFWEKEHITITANVFNILDKYLYSGSAYASYYYWQAEPGRNSRMGITYKF</sequence>
<dbReference type="Gene3D" id="2.40.170.20">
    <property type="entry name" value="TonB-dependent receptor, beta-barrel domain"/>
    <property type="match status" value="1"/>
</dbReference>
<dbReference type="GO" id="GO:0038023">
    <property type="term" value="F:signaling receptor activity"/>
    <property type="evidence" value="ECO:0007669"/>
    <property type="project" value="InterPro"/>
</dbReference>
<keyword evidence="20" id="KW-1185">Reference proteome</keyword>
<evidence type="ECO:0000313" key="20">
    <source>
        <dbReference type="Proteomes" id="UP000239590"/>
    </source>
</evidence>
<evidence type="ECO:0000256" key="14">
    <source>
        <dbReference type="PROSITE-ProRule" id="PRU01360"/>
    </source>
</evidence>
<evidence type="ECO:0000256" key="1">
    <source>
        <dbReference type="ARBA" id="ARBA00004571"/>
    </source>
</evidence>
<evidence type="ECO:0000256" key="2">
    <source>
        <dbReference type="ARBA" id="ARBA00009810"/>
    </source>
</evidence>
<evidence type="ECO:0000256" key="6">
    <source>
        <dbReference type="ARBA" id="ARBA00022692"/>
    </source>
</evidence>
<gene>
    <name evidence="19" type="ORF">C5O19_12230</name>
</gene>
<keyword evidence="5" id="KW-0410">Iron transport</keyword>
<dbReference type="Gene3D" id="2.60.40.1120">
    <property type="entry name" value="Carboxypeptidase-like, regulatory domain"/>
    <property type="match status" value="1"/>
</dbReference>
<organism evidence="19 20">
    <name type="scientific">Siphonobacter curvatus</name>
    <dbReference type="NCBI Taxonomy" id="2094562"/>
    <lineage>
        <taxon>Bacteria</taxon>
        <taxon>Pseudomonadati</taxon>
        <taxon>Bacteroidota</taxon>
        <taxon>Cytophagia</taxon>
        <taxon>Cytophagales</taxon>
        <taxon>Cytophagaceae</taxon>
        <taxon>Siphonobacter</taxon>
    </lineage>
</organism>
<name>A0A2S7IRK8_9BACT</name>
<proteinExistence type="inferred from homology"/>
<feature type="chain" id="PRO_5015745699" evidence="16">
    <location>
        <begin position="21"/>
        <end position="783"/>
    </location>
</feature>
<dbReference type="Pfam" id="PF13715">
    <property type="entry name" value="CarbopepD_reg_2"/>
    <property type="match status" value="1"/>
</dbReference>
<evidence type="ECO:0000313" key="19">
    <source>
        <dbReference type="EMBL" id="PQA60347.1"/>
    </source>
</evidence>
<dbReference type="Pfam" id="PF00593">
    <property type="entry name" value="TonB_dep_Rec_b-barrel"/>
    <property type="match status" value="1"/>
</dbReference>
<dbReference type="CDD" id="cd01347">
    <property type="entry name" value="ligand_gated_channel"/>
    <property type="match status" value="1"/>
</dbReference>
<dbReference type="GO" id="GO:0015344">
    <property type="term" value="F:siderophore uptake transmembrane transporter activity"/>
    <property type="evidence" value="ECO:0007669"/>
    <property type="project" value="TreeGrafter"/>
</dbReference>
<evidence type="ECO:0000256" key="11">
    <source>
        <dbReference type="ARBA" id="ARBA00023136"/>
    </source>
</evidence>
<keyword evidence="12 19" id="KW-0675">Receptor</keyword>
<dbReference type="OrthoDB" id="9758472at2"/>
<dbReference type="GO" id="GO:0015891">
    <property type="term" value="P:siderophore transport"/>
    <property type="evidence" value="ECO:0007669"/>
    <property type="project" value="InterPro"/>
</dbReference>
<dbReference type="Proteomes" id="UP000239590">
    <property type="component" value="Unassembled WGS sequence"/>
</dbReference>
<dbReference type="GO" id="GO:0030246">
    <property type="term" value="F:carbohydrate binding"/>
    <property type="evidence" value="ECO:0007669"/>
    <property type="project" value="InterPro"/>
</dbReference>
<protein>
    <submittedName>
        <fullName evidence="19">TonB-dependent siderophore receptor</fullName>
    </submittedName>
</protein>
<dbReference type="PANTHER" id="PTHR32552:SF68">
    <property type="entry name" value="FERRICHROME OUTER MEMBRANE TRANSPORTER_PHAGE RECEPTOR"/>
    <property type="match status" value="1"/>
</dbReference>
<evidence type="ECO:0000256" key="10">
    <source>
        <dbReference type="ARBA" id="ARBA00023077"/>
    </source>
</evidence>
<dbReference type="InterPro" id="IPR000531">
    <property type="entry name" value="Beta-barrel_TonB"/>
</dbReference>
<dbReference type="AlphaFoldDB" id="A0A2S7IRK8"/>
<comment type="subcellular location">
    <subcellularLocation>
        <location evidence="1 14">Cell outer membrane</location>
        <topology evidence="1 14">Multi-pass membrane protein</topology>
    </subcellularLocation>
</comment>
<comment type="similarity">
    <text evidence="2 14 15">Belongs to the TonB-dependent receptor family.</text>
</comment>
<keyword evidence="6 14" id="KW-0812">Transmembrane</keyword>
<evidence type="ECO:0000256" key="3">
    <source>
        <dbReference type="ARBA" id="ARBA00022448"/>
    </source>
</evidence>
<feature type="signal peptide" evidence="16">
    <location>
        <begin position="1"/>
        <end position="20"/>
    </location>
</feature>
<accession>A0A2S7IRK8</accession>
<evidence type="ECO:0000256" key="16">
    <source>
        <dbReference type="SAM" id="SignalP"/>
    </source>
</evidence>
<dbReference type="PROSITE" id="PS52016">
    <property type="entry name" value="TONB_DEPENDENT_REC_3"/>
    <property type="match status" value="1"/>
</dbReference>
<evidence type="ECO:0000256" key="13">
    <source>
        <dbReference type="ARBA" id="ARBA00023237"/>
    </source>
</evidence>
<dbReference type="Pfam" id="PF07715">
    <property type="entry name" value="Plug"/>
    <property type="match status" value="1"/>
</dbReference>
<feature type="domain" description="TonB-dependent receptor-like beta-barrel" evidence="17">
    <location>
        <begin position="326"/>
        <end position="750"/>
    </location>
</feature>
<keyword evidence="11 14" id="KW-0472">Membrane</keyword>
<feature type="domain" description="TonB-dependent receptor plug" evidence="18">
    <location>
        <begin position="131"/>
        <end position="229"/>
    </location>
</feature>
<dbReference type="PANTHER" id="PTHR32552">
    <property type="entry name" value="FERRICHROME IRON RECEPTOR-RELATED"/>
    <property type="match status" value="1"/>
</dbReference>